<dbReference type="Gene3D" id="2.120.10.30">
    <property type="entry name" value="TolB, C-terminal domain"/>
    <property type="match status" value="1"/>
</dbReference>
<evidence type="ECO:0000256" key="1">
    <source>
        <dbReference type="ARBA" id="ARBA00008853"/>
    </source>
</evidence>
<dbReference type="InterPro" id="IPR011042">
    <property type="entry name" value="6-blade_b-propeller_TolB-like"/>
</dbReference>
<sequence length="82" mass="9083">VDISNGLEWSLDQRTFFYIDSLSLTVDAFDYEQTSGSLANRPCYNGGRVINIDPTTGVRLQTISLPVTKNRASSRWLVTPSG</sequence>
<evidence type="ECO:0000313" key="4">
    <source>
        <dbReference type="Proteomes" id="UP000283210"/>
    </source>
</evidence>
<protein>
    <recommendedName>
        <fullName evidence="2">SMP-30/Gluconolactonase/LRE-like region domain-containing protein</fullName>
    </recommendedName>
</protein>
<gene>
    <name evidence="3" type="ORF">OJAV_G00237070</name>
</gene>
<dbReference type="GO" id="GO:0019853">
    <property type="term" value="P:L-ascorbic acid biosynthetic process"/>
    <property type="evidence" value="ECO:0007669"/>
    <property type="project" value="TreeGrafter"/>
</dbReference>
<dbReference type="Pfam" id="PF08450">
    <property type="entry name" value="SGL"/>
    <property type="match status" value="1"/>
</dbReference>
<evidence type="ECO:0000259" key="2">
    <source>
        <dbReference type="Pfam" id="PF08450"/>
    </source>
</evidence>
<dbReference type="GO" id="GO:0005509">
    <property type="term" value="F:calcium ion binding"/>
    <property type="evidence" value="ECO:0007669"/>
    <property type="project" value="TreeGrafter"/>
</dbReference>
<reference evidence="3 4" key="2">
    <citation type="submission" date="2019-01" db="EMBL/GenBank/DDBJ databases">
        <title>A chromosome length genome reference of the Java medaka (oryzias javanicus).</title>
        <authorList>
            <person name="Herpin A."/>
            <person name="Takehana Y."/>
            <person name="Naruse K."/>
            <person name="Ansai S."/>
            <person name="Kawaguchi M."/>
        </authorList>
    </citation>
    <scope>NUCLEOTIDE SEQUENCE [LARGE SCALE GENOMIC DNA]</scope>
    <source>
        <strain evidence="3">RS831</strain>
        <tissue evidence="3">Whole body</tissue>
    </source>
</reference>
<dbReference type="Proteomes" id="UP000283210">
    <property type="component" value="Unassembled WGS sequence"/>
</dbReference>
<dbReference type="InterPro" id="IPR013658">
    <property type="entry name" value="SGL"/>
</dbReference>
<dbReference type="PANTHER" id="PTHR10907:SF47">
    <property type="entry name" value="REGUCALCIN"/>
    <property type="match status" value="1"/>
</dbReference>
<dbReference type="AlphaFoldDB" id="A0A437BY83"/>
<dbReference type="SUPFAM" id="SSF63829">
    <property type="entry name" value="Calcium-dependent phosphotriesterase"/>
    <property type="match status" value="1"/>
</dbReference>
<feature type="domain" description="SMP-30/Gluconolactonase/LRE-like region" evidence="2">
    <location>
        <begin position="1"/>
        <end position="41"/>
    </location>
</feature>
<dbReference type="OrthoDB" id="423498at2759"/>
<dbReference type="GO" id="GO:0004341">
    <property type="term" value="F:gluconolactonase activity"/>
    <property type="evidence" value="ECO:0007669"/>
    <property type="project" value="TreeGrafter"/>
</dbReference>
<name>A0A437BY83_ORYJA</name>
<evidence type="ECO:0000313" key="3">
    <source>
        <dbReference type="EMBL" id="RVE55364.1"/>
    </source>
</evidence>
<reference evidence="3 4" key="1">
    <citation type="submission" date="2018-11" db="EMBL/GenBank/DDBJ databases">
        <authorList>
            <person name="Lopez-Roques C."/>
            <person name="Donnadieu C."/>
            <person name="Bouchez O."/>
            <person name="Klopp C."/>
            <person name="Cabau C."/>
            <person name="Zahm M."/>
        </authorList>
    </citation>
    <scope>NUCLEOTIDE SEQUENCE [LARGE SCALE GENOMIC DNA]</scope>
    <source>
        <strain evidence="3">RS831</strain>
        <tissue evidence="3">Whole body</tissue>
    </source>
</reference>
<proteinExistence type="inferred from homology"/>
<accession>A0A437BY83</accession>
<feature type="non-terminal residue" evidence="3">
    <location>
        <position position="1"/>
    </location>
</feature>
<keyword evidence="4" id="KW-1185">Reference proteome</keyword>
<organism evidence="3 4">
    <name type="scientific">Oryzias javanicus</name>
    <name type="common">Javanese ricefish</name>
    <name type="synonym">Aplocheilus javanicus</name>
    <dbReference type="NCBI Taxonomy" id="123683"/>
    <lineage>
        <taxon>Eukaryota</taxon>
        <taxon>Metazoa</taxon>
        <taxon>Chordata</taxon>
        <taxon>Craniata</taxon>
        <taxon>Vertebrata</taxon>
        <taxon>Euteleostomi</taxon>
        <taxon>Actinopterygii</taxon>
        <taxon>Neopterygii</taxon>
        <taxon>Teleostei</taxon>
        <taxon>Neoteleostei</taxon>
        <taxon>Acanthomorphata</taxon>
        <taxon>Ovalentaria</taxon>
        <taxon>Atherinomorphae</taxon>
        <taxon>Beloniformes</taxon>
        <taxon>Adrianichthyidae</taxon>
        <taxon>Oryziinae</taxon>
        <taxon>Oryzias</taxon>
    </lineage>
</organism>
<comment type="similarity">
    <text evidence="1">Belongs to the SMP-30/CGR1 family.</text>
</comment>
<dbReference type="EMBL" id="ML136823">
    <property type="protein sequence ID" value="RVE55364.1"/>
    <property type="molecule type" value="Genomic_DNA"/>
</dbReference>
<dbReference type="PANTHER" id="PTHR10907">
    <property type="entry name" value="REGUCALCIN"/>
    <property type="match status" value="1"/>
</dbReference>